<dbReference type="AlphaFoldDB" id="A0A023EQV9"/>
<feature type="compositionally biased region" description="Basic residues" evidence="1">
    <location>
        <begin position="35"/>
        <end position="52"/>
    </location>
</feature>
<evidence type="ECO:0000256" key="1">
    <source>
        <dbReference type="SAM" id="MobiDB-lite"/>
    </source>
</evidence>
<feature type="region of interest" description="Disordered" evidence="1">
    <location>
        <begin position="35"/>
        <end position="57"/>
    </location>
</feature>
<feature type="non-terminal residue" evidence="2">
    <location>
        <position position="1"/>
    </location>
</feature>
<dbReference type="VEuPathDB" id="VectorBase:AALC636_015352"/>
<dbReference type="EMBL" id="GAPW01002088">
    <property type="protein sequence ID" value="JAC11510.1"/>
    <property type="molecule type" value="mRNA"/>
</dbReference>
<name>A0A023EQV9_AEDAL</name>
<sequence length="370" mass="41019">KTKIQNNLNSSSRHSLKRVAKTTVLCSQLLLGTRRKNLHKSPHHHSKHKKRSNSTQPLTIAPNTAMAFNIATAAQLAQLIPAFDGKPSGSKSFIDAVELTKTIVAEANHASAIQLVLTKLTGRARDLFSVAPATLDEIIQKIKDNCSETGSCDLAAANLKNLKLKKTDDMVNFSKDVENLCENLAQAYIREQVPGDVAKKLAQKQAIQTLISNSHNSETKIMLKVGKFTTVQEALNVMAENEPSASQPTQMFVANKAKPNDRNNSYNRSNNFSRSNNNGFQARGRYNNGRYPSNNYWQARGNSFRPPNNYNQRGRGGYPPHGRNIHVYYQQQQTPVGVTQQNAPPIPAPQIQGQNNVQHFLGQPFGERTQ</sequence>
<organism evidence="2">
    <name type="scientific">Aedes albopictus</name>
    <name type="common">Asian tiger mosquito</name>
    <name type="synonym">Stegomyia albopicta</name>
    <dbReference type="NCBI Taxonomy" id="7160"/>
    <lineage>
        <taxon>Eukaryota</taxon>
        <taxon>Metazoa</taxon>
        <taxon>Ecdysozoa</taxon>
        <taxon>Arthropoda</taxon>
        <taxon>Hexapoda</taxon>
        <taxon>Insecta</taxon>
        <taxon>Pterygota</taxon>
        <taxon>Neoptera</taxon>
        <taxon>Endopterygota</taxon>
        <taxon>Diptera</taxon>
        <taxon>Nematocera</taxon>
        <taxon>Culicoidea</taxon>
        <taxon>Culicidae</taxon>
        <taxon>Culicinae</taxon>
        <taxon>Aedini</taxon>
        <taxon>Aedes</taxon>
        <taxon>Stegomyia</taxon>
    </lineage>
</organism>
<protein>
    <submittedName>
        <fullName evidence="2">Putative secreted protein</fullName>
    </submittedName>
</protein>
<reference evidence="2" key="1">
    <citation type="journal article" date="2014" name="PLoS Negl. Trop. Dis.">
        <title>Identification and characterization of seminal fluid proteins in the Asian tiger mosquito, Aedes albopictus.</title>
        <authorList>
            <person name="Boes K.E."/>
            <person name="Ribeiro J.M."/>
            <person name="Wong A."/>
            <person name="Harrington L.C."/>
            <person name="Wolfner M.F."/>
            <person name="Sirot L.K."/>
        </authorList>
    </citation>
    <scope>NUCLEOTIDE SEQUENCE</scope>
    <source>
        <tissue evidence="2">Reproductive organs</tissue>
    </source>
</reference>
<evidence type="ECO:0000313" key="2">
    <source>
        <dbReference type="EMBL" id="JAC11510.1"/>
    </source>
</evidence>
<accession>A0A023EQV9</accession>
<feature type="region of interest" description="Disordered" evidence="1">
    <location>
        <begin position="257"/>
        <end position="286"/>
    </location>
</feature>
<dbReference type="VEuPathDB" id="VectorBase:AALFPA_053966"/>
<feature type="compositionally biased region" description="Low complexity" evidence="1">
    <location>
        <begin position="262"/>
        <end position="278"/>
    </location>
</feature>
<proteinExistence type="evidence at transcript level"/>